<dbReference type="RefSeq" id="WP_141371900.1">
    <property type="nucleotide sequence ID" value="NZ_BJLR01000003.1"/>
</dbReference>
<comment type="caution">
    <text evidence="3">The sequence shown here is derived from an EMBL/GenBank/DDBJ whole genome shotgun (WGS) entry which is preliminary data.</text>
</comment>
<name>A0A4Y3KT79_9CELL</name>
<feature type="transmembrane region" description="Helical" evidence="2">
    <location>
        <begin position="216"/>
        <end position="237"/>
    </location>
</feature>
<feature type="transmembrane region" description="Helical" evidence="2">
    <location>
        <begin position="6"/>
        <end position="25"/>
    </location>
</feature>
<sequence>MVEVVTLLTAVVSATAAAVSAWVAVAQWRESRAARAAGGAGGAAPGDAVVGDGRGGAGARPGDRPGRPDVGGDVDGPGRPGTGGREPEPGRADQPGPPDRPGEPAPAGPGGPAGSRPPTDWVLPRSLDEGDATETAARPPSPSRTLAAASGVAAVCLALTAAALVGYALEEQDRAAAEGLAGTLLSVAMLLSVCGAGLATYVIATRRSRTARDQRRAALAFAGSLAPWIALTVLDLVRGLAG</sequence>
<feature type="region of interest" description="Disordered" evidence="1">
    <location>
        <begin position="37"/>
        <end position="144"/>
    </location>
</feature>
<feature type="compositionally biased region" description="Gly residues" evidence="1">
    <location>
        <begin position="73"/>
        <end position="84"/>
    </location>
</feature>
<gene>
    <name evidence="3" type="ORF">CCE01nite_03540</name>
</gene>
<protein>
    <submittedName>
        <fullName evidence="3">Uncharacterized protein</fullName>
    </submittedName>
</protein>
<proteinExistence type="predicted"/>
<reference evidence="3" key="1">
    <citation type="submission" date="2019-06" db="EMBL/GenBank/DDBJ databases">
        <title>Whole genome shotgun sequence of Cellulomonas cellasea NBRC 3753.</title>
        <authorList>
            <person name="Hosoyama A."/>
            <person name="Uohara A."/>
            <person name="Ohji S."/>
            <person name="Ichikawa N."/>
        </authorList>
    </citation>
    <scope>NUCLEOTIDE SEQUENCE [LARGE SCALE GENOMIC DNA]</scope>
    <source>
        <strain evidence="3">NBRC 3753</strain>
    </source>
</reference>
<accession>A0A4Y3KT79</accession>
<dbReference type="AlphaFoldDB" id="A0A4Y3KT79"/>
<keyword evidence="4" id="KW-1185">Reference proteome</keyword>
<organism evidence="3 4">
    <name type="scientific">Cellulomonas cellasea</name>
    <dbReference type="NCBI Taxonomy" id="43670"/>
    <lineage>
        <taxon>Bacteria</taxon>
        <taxon>Bacillati</taxon>
        <taxon>Actinomycetota</taxon>
        <taxon>Actinomycetes</taxon>
        <taxon>Micrococcales</taxon>
        <taxon>Cellulomonadaceae</taxon>
        <taxon>Cellulomonas</taxon>
    </lineage>
</organism>
<dbReference type="EMBL" id="BJLR01000003">
    <property type="protein sequence ID" value="GEA86405.1"/>
    <property type="molecule type" value="Genomic_DNA"/>
</dbReference>
<feature type="compositionally biased region" description="Pro residues" evidence="1">
    <location>
        <begin position="95"/>
        <end position="109"/>
    </location>
</feature>
<evidence type="ECO:0000256" key="2">
    <source>
        <dbReference type="SAM" id="Phobius"/>
    </source>
</evidence>
<keyword evidence="2" id="KW-1133">Transmembrane helix</keyword>
<evidence type="ECO:0000313" key="4">
    <source>
        <dbReference type="Proteomes" id="UP000317046"/>
    </source>
</evidence>
<evidence type="ECO:0000256" key="1">
    <source>
        <dbReference type="SAM" id="MobiDB-lite"/>
    </source>
</evidence>
<keyword evidence="2" id="KW-0472">Membrane</keyword>
<keyword evidence="2" id="KW-0812">Transmembrane</keyword>
<feature type="transmembrane region" description="Helical" evidence="2">
    <location>
        <begin position="146"/>
        <end position="169"/>
    </location>
</feature>
<feature type="transmembrane region" description="Helical" evidence="2">
    <location>
        <begin position="181"/>
        <end position="204"/>
    </location>
</feature>
<evidence type="ECO:0000313" key="3">
    <source>
        <dbReference type="EMBL" id="GEA86405.1"/>
    </source>
</evidence>
<dbReference type="Proteomes" id="UP000317046">
    <property type="component" value="Unassembled WGS sequence"/>
</dbReference>